<dbReference type="PANTHER" id="PTHR24220:SF86">
    <property type="entry name" value="ABC TRANSPORTER ABCH.1"/>
    <property type="match status" value="1"/>
</dbReference>
<dbReference type="Pfam" id="PF00005">
    <property type="entry name" value="ABC_tran"/>
    <property type="match status" value="1"/>
</dbReference>
<evidence type="ECO:0000256" key="1">
    <source>
        <dbReference type="ARBA" id="ARBA00022448"/>
    </source>
</evidence>
<proteinExistence type="predicted"/>
<keyword evidence="6" id="KW-1185">Reference proteome</keyword>
<dbReference type="SMART" id="SM00382">
    <property type="entry name" value="AAA"/>
    <property type="match status" value="1"/>
</dbReference>
<dbReference type="AlphaFoldDB" id="A0AA35SAV4"/>
<dbReference type="InterPro" id="IPR017911">
    <property type="entry name" value="MacB-like_ATP-bd"/>
</dbReference>
<dbReference type="GO" id="GO:0005524">
    <property type="term" value="F:ATP binding"/>
    <property type="evidence" value="ECO:0007669"/>
    <property type="project" value="UniProtKB-KW"/>
</dbReference>
<dbReference type="InterPro" id="IPR003593">
    <property type="entry name" value="AAA+_ATPase"/>
</dbReference>
<dbReference type="GO" id="GO:0016887">
    <property type="term" value="F:ATP hydrolysis activity"/>
    <property type="evidence" value="ECO:0007669"/>
    <property type="project" value="InterPro"/>
</dbReference>
<feature type="domain" description="ABC transporter" evidence="4">
    <location>
        <begin position="1"/>
        <end position="196"/>
    </location>
</feature>
<dbReference type="GO" id="GO:0005886">
    <property type="term" value="C:plasma membrane"/>
    <property type="evidence" value="ECO:0007669"/>
    <property type="project" value="TreeGrafter"/>
</dbReference>
<name>A0AA35SAV4_GEOBA</name>
<dbReference type="InterPro" id="IPR003439">
    <property type="entry name" value="ABC_transporter-like_ATP-bd"/>
</dbReference>
<dbReference type="EMBL" id="CASHTH010002183">
    <property type="protein sequence ID" value="CAI8025833.1"/>
    <property type="molecule type" value="Genomic_DNA"/>
</dbReference>
<evidence type="ECO:0000313" key="5">
    <source>
        <dbReference type="EMBL" id="CAI8025833.1"/>
    </source>
</evidence>
<dbReference type="CDD" id="cd03255">
    <property type="entry name" value="ABC_MJ0796_LolCDE_FtsE"/>
    <property type="match status" value="1"/>
</dbReference>
<dbReference type="PANTHER" id="PTHR24220">
    <property type="entry name" value="IMPORT ATP-BINDING PROTEIN"/>
    <property type="match status" value="1"/>
</dbReference>
<accession>A0AA35SAV4</accession>
<evidence type="ECO:0000256" key="3">
    <source>
        <dbReference type="ARBA" id="ARBA00022840"/>
    </source>
</evidence>
<sequence>MMAIIGASGSGKSSLLNIIGGLDRPSAGRVSLFGQDINLLSADECAQIRQLYIGFVFQAFSLIPTLSAQENVEMTLRILQVSPAERRRRAAYCLSLVGLGRWADHRPFEMSGGQQQRLSIARALAHGPAMLIADEPTSDLDSETGRQILQLFAQLVEEEGITVLMASHDPASDDFATEVYELQDGSIANRVSNGRSN</sequence>
<keyword evidence="2" id="KW-0547">Nucleotide-binding</keyword>
<dbReference type="Proteomes" id="UP001174909">
    <property type="component" value="Unassembled WGS sequence"/>
</dbReference>
<evidence type="ECO:0000313" key="6">
    <source>
        <dbReference type="Proteomes" id="UP001174909"/>
    </source>
</evidence>
<dbReference type="PROSITE" id="PS00211">
    <property type="entry name" value="ABC_TRANSPORTER_1"/>
    <property type="match status" value="1"/>
</dbReference>
<organism evidence="5 6">
    <name type="scientific">Geodia barretti</name>
    <name type="common">Barrett's horny sponge</name>
    <dbReference type="NCBI Taxonomy" id="519541"/>
    <lineage>
        <taxon>Eukaryota</taxon>
        <taxon>Metazoa</taxon>
        <taxon>Porifera</taxon>
        <taxon>Demospongiae</taxon>
        <taxon>Heteroscleromorpha</taxon>
        <taxon>Tetractinellida</taxon>
        <taxon>Astrophorina</taxon>
        <taxon>Geodiidae</taxon>
        <taxon>Geodia</taxon>
    </lineage>
</organism>
<dbReference type="GO" id="GO:0022857">
    <property type="term" value="F:transmembrane transporter activity"/>
    <property type="evidence" value="ECO:0007669"/>
    <property type="project" value="TreeGrafter"/>
</dbReference>
<dbReference type="Gene3D" id="3.40.50.300">
    <property type="entry name" value="P-loop containing nucleotide triphosphate hydrolases"/>
    <property type="match status" value="1"/>
</dbReference>
<gene>
    <name evidence="5" type="ORF">GBAR_LOCUS14898</name>
</gene>
<dbReference type="PROSITE" id="PS50893">
    <property type="entry name" value="ABC_TRANSPORTER_2"/>
    <property type="match status" value="1"/>
</dbReference>
<dbReference type="SUPFAM" id="SSF52540">
    <property type="entry name" value="P-loop containing nucleoside triphosphate hydrolases"/>
    <property type="match status" value="1"/>
</dbReference>
<reference evidence="5" key="1">
    <citation type="submission" date="2023-03" db="EMBL/GenBank/DDBJ databases">
        <authorList>
            <person name="Steffen K."/>
            <person name="Cardenas P."/>
        </authorList>
    </citation>
    <scope>NUCLEOTIDE SEQUENCE</scope>
</reference>
<comment type="caution">
    <text evidence="5">The sequence shown here is derived from an EMBL/GenBank/DDBJ whole genome shotgun (WGS) entry which is preliminary data.</text>
</comment>
<dbReference type="InterPro" id="IPR027417">
    <property type="entry name" value="P-loop_NTPase"/>
</dbReference>
<dbReference type="InterPro" id="IPR017871">
    <property type="entry name" value="ABC_transporter-like_CS"/>
</dbReference>
<evidence type="ECO:0000256" key="2">
    <source>
        <dbReference type="ARBA" id="ARBA00022741"/>
    </source>
</evidence>
<evidence type="ECO:0000259" key="4">
    <source>
        <dbReference type="PROSITE" id="PS50893"/>
    </source>
</evidence>
<protein>
    <submittedName>
        <fullName evidence="5">Uncharacterized ABC transporter ATP-binding protein MJ0796</fullName>
    </submittedName>
</protein>
<dbReference type="InterPro" id="IPR015854">
    <property type="entry name" value="ABC_transpr_LolD-like"/>
</dbReference>
<keyword evidence="3 5" id="KW-0067">ATP-binding</keyword>
<keyword evidence="1" id="KW-0813">Transport</keyword>